<dbReference type="Proteomes" id="UP000070224">
    <property type="component" value="Unassembled WGS sequence"/>
</dbReference>
<feature type="chain" id="PRO_5007462553" description="Dipeptidyl-peptidase" evidence="7">
    <location>
        <begin position="23"/>
        <end position="719"/>
    </location>
</feature>
<dbReference type="PROSITE" id="PS00673">
    <property type="entry name" value="V8_SER"/>
    <property type="match status" value="1"/>
</dbReference>
<comment type="caution">
    <text evidence="8">The sequence shown here is derived from an EMBL/GenBank/DDBJ whole genome shotgun (WGS) entry which is preliminary data.</text>
</comment>
<evidence type="ECO:0000256" key="7">
    <source>
        <dbReference type="SAM" id="SignalP"/>
    </source>
</evidence>
<keyword evidence="9" id="KW-1185">Reference proteome</keyword>
<dbReference type="PANTHER" id="PTHR38469:SF1">
    <property type="entry name" value="PERIPLASMIC PEPTIDASE SUBFAMILY S1B"/>
    <property type="match status" value="1"/>
</dbReference>
<evidence type="ECO:0000256" key="1">
    <source>
        <dbReference type="ARBA" id="ARBA00010491"/>
    </source>
</evidence>
<dbReference type="InterPro" id="IPR000126">
    <property type="entry name" value="V8_ser_AS"/>
</dbReference>
<dbReference type="EMBL" id="LSDK01000030">
    <property type="protein sequence ID" value="KXB77664.1"/>
    <property type="molecule type" value="Genomic_DNA"/>
</dbReference>
<keyword evidence="2" id="KW-0031">Aminopeptidase</keyword>
<evidence type="ECO:0000256" key="6">
    <source>
        <dbReference type="ARBA" id="ARBA00022825"/>
    </source>
</evidence>
<dbReference type="Pfam" id="PF10459">
    <property type="entry name" value="Peptidase_S46"/>
    <property type="match status" value="1"/>
</dbReference>
<keyword evidence="4 7" id="KW-0732">Signal</keyword>
<sequence length="719" mass="81292">MTMRKTLLALLIALGVGSIARADEGMWLLEQLSKKYPELVKRGLSMKEYDLYNPNGTSLKDAVVSFDGGCTGEIISSQGLVLTNHHCGYDAIQKLSSVEHNYLENGFWAQSFAEELPAKGVVVTFIDKIEDVTDFVQAELKKVRKGTGMEYLSPAFLRSVARKRVGDNFLKDHPGTEVEIRPFYNGNKYLMFTKKVYSDIRFVGAPPSAIGKFGADTDNWKYPRHAGDISIFRIYADANGNPAPYSESNVPLKPKRWFNISTDGVQRDDFAMIMGFPGRTNHFFLPSEVEEWKTIDNDIRIRMRNIRQEVMLKDMLADPKVNIMYAAKYARSQNAYKRAIGANFGIEKNNIKAIKQQEMESLFRSLKEKTPNFYKPYADAVSTIDRAIEGRRDLRRQFWYLDEGLWQAIEATRAPGADDPLTATDKAFTAYNNKDYLPSLDAKIAKAELAEYTRQIDRKDWPTAIAEGIDKFGSVDAYVDAMFAQSTFTTPEGFEAFKKLGAKEQQAVLSSDLMSRFAASVRTKRDQLTKDLRAFDNPIDLARRTYVGGIMAQRGTDNLWPDANSTLRFTYGQVRGYSPVDGVEYQVPTTLRGVMEKEDPASWEFAVPARLKEIYQKQLYGEGKRWAAKKADGTYEMPVNFAATTHTTGGNSGSPVFNKYGDLIGINFDRNWEGVGGDIQYLPSYQRSIICDIRYVLLLIDQFGECPRLIQELSLVSRR</sequence>
<evidence type="ECO:0008006" key="10">
    <source>
        <dbReference type="Google" id="ProtNLM"/>
    </source>
</evidence>
<dbReference type="GO" id="GO:0043171">
    <property type="term" value="P:peptide catabolic process"/>
    <property type="evidence" value="ECO:0007669"/>
    <property type="project" value="UniProtKB-ARBA"/>
</dbReference>
<proteinExistence type="inferred from homology"/>
<dbReference type="GO" id="GO:0008239">
    <property type="term" value="F:dipeptidyl-peptidase activity"/>
    <property type="evidence" value="ECO:0007669"/>
    <property type="project" value="InterPro"/>
</dbReference>
<keyword evidence="3" id="KW-0645">Protease</keyword>
<dbReference type="SUPFAM" id="SSF50494">
    <property type="entry name" value="Trypsin-like serine proteases"/>
    <property type="match status" value="1"/>
</dbReference>
<dbReference type="Gene3D" id="2.40.10.10">
    <property type="entry name" value="Trypsin-like serine proteases"/>
    <property type="match status" value="1"/>
</dbReference>
<protein>
    <recommendedName>
        <fullName evidence="10">Dipeptidyl-peptidase</fullName>
    </recommendedName>
</protein>
<dbReference type="GO" id="GO:0070009">
    <property type="term" value="F:serine-type aminopeptidase activity"/>
    <property type="evidence" value="ECO:0007669"/>
    <property type="project" value="InterPro"/>
</dbReference>
<accession>A0A134BCJ6</accession>
<reference evidence="9" key="1">
    <citation type="submission" date="2016-01" db="EMBL/GenBank/DDBJ databases">
        <authorList>
            <person name="Mitreva M."/>
            <person name="Pepin K.H."/>
            <person name="Mihindukulasuriya K.A."/>
            <person name="Fulton R."/>
            <person name="Fronick C."/>
            <person name="O'Laughlin M."/>
            <person name="Miner T."/>
            <person name="Herter B."/>
            <person name="Rosa B.A."/>
            <person name="Cordes M."/>
            <person name="Tomlinson C."/>
            <person name="Wollam A."/>
            <person name="Palsikar V.B."/>
            <person name="Mardis E.R."/>
            <person name="Wilson R.K."/>
        </authorList>
    </citation>
    <scope>NUCLEOTIDE SEQUENCE [LARGE SCALE GENOMIC DNA]</scope>
    <source>
        <strain evidence="9">KA00683</strain>
    </source>
</reference>
<evidence type="ECO:0000313" key="8">
    <source>
        <dbReference type="EMBL" id="KXB77664.1"/>
    </source>
</evidence>
<evidence type="ECO:0000313" key="9">
    <source>
        <dbReference type="Proteomes" id="UP000070224"/>
    </source>
</evidence>
<keyword evidence="6" id="KW-0720">Serine protease</keyword>
<comment type="similarity">
    <text evidence="1">Belongs to the peptidase S46 family.</text>
</comment>
<dbReference type="InterPro" id="IPR019500">
    <property type="entry name" value="Pep_S46"/>
</dbReference>
<name>A0A134BCJ6_9PORP</name>
<dbReference type="GO" id="GO:0006508">
    <property type="term" value="P:proteolysis"/>
    <property type="evidence" value="ECO:0007669"/>
    <property type="project" value="UniProtKB-KW"/>
</dbReference>
<gene>
    <name evidence="8" type="ORF">HMPREF3185_00421</name>
</gene>
<dbReference type="PATRIC" id="fig|322095.3.peg.416"/>
<dbReference type="STRING" id="322095.HMPREF3185_00421"/>
<keyword evidence="5" id="KW-0378">Hydrolase</keyword>
<evidence type="ECO:0000256" key="2">
    <source>
        <dbReference type="ARBA" id="ARBA00022438"/>
    </source>
</evidence>
<dbReference type="PANTHER" id="PTHR38469">
    <property type="entry name" value="PERIPLASMIC PEPTIDASE SUBFAMILY S1B"/>
    <property type="match status" value="1"/>
</dbReference>
<dbReference type="InterPro" id="IPR009003">
    <property type="entry name" value="Peptidase_S1_PA"/>
</dbReference>
<evidence type="ECO:0000256" key="5">
    <source>
        <dbReference type="ARBA" id="ARBA00022801"/>
    </source>
</evidence>
<dbReference type="InterPro" id="IPR043504">
    <property type="entry name" value="Peptidase_S1_PA_chymotrypsin"/>
</dbReference>
<feature type="signal peptide" evidence="7">
    <location>
        <begin position="1"/>
        <end position="22"/>
    </location>
</feature>
<evidence type="ECO:0000256" key="3">
    <source>
        <dbReference type="ARBA" id="ARBA00022670"/>
    </source>
</evidence>
<dbReference type="AlphaFoldDB" id="A0A134BCJ6"/>
<organism evidence="8 9">
    <name type="scientific">Porphyromonas somerae</name>
    <dbReference type="NCBI Taxonomy" id="322095"/>
    <lineage>
        <taxon>Bacteria</taxon>
        <taxon>Pseudomonadati</taxon>
        <taxon>Bacteroidota</taxon>
        <taxon>Bacteroidia</taxon>
        <taxon>Bacteroidales</taxon>
        <taxon>Porphyromonadaceae</taxon>
        <taxon>Porphyromonas</taxon>
    </lineage>
</organism>
<evidence type="ECO:0000256" key="4">
    <source>
        <dbReference type="ARBA" id="ARBA00022729"/>
    </source>
</evidence>